<reference evidence="3" key="1">
    <citation type="journal article" date="2019" name="Nat. Commun.">
        <title>The genome of broomcorn millet.</title>
        <authorList>
            <person name="Zou C."/>
            <person name="Miki D."/>
            <person name="Li D."/>
            <person name="Tang Q."/>
            <person name="Xiao L."/>
            <person name="Rajput S."/>
            <person name="Deng P."/>
            <person name="Jia W."/>
            <person name="Huang R."/>
            <person name="Zhang M."/>
            <person name="Sun Y."/>
            <person name="Hu J."/>
            <person name="Fu X."/>
            <person name="Schnable P.S."/>
            <person name="Li F."/>
            <person name="Zhang H."/>
            <person name="Feng B."/>
            <person name="Zhu X."/>
            <person name="Liu R."/>
            <person name="Schnable J.C."/>
            <person name="Zhu J.-K."/>
            <person name="Zhang H."/>
        </authorList>
    </citation>
    <scope>NUCLEOTIDE SEQUENCE [LARGE SCALE GENOMIC DNA]</scope>
</reference>
<dbReference type="InterPro" id="IPR055357">
    <property type="entry name" value="LRR_At1g61320_AtMIF1"/>
</dbReference>
<feature type="domain" description="At1g61320/AtMIF1 LRR" evidence="1">
    <location>
        <begin position="2"/>
        <end position="153"/>
    </location>
</feature>
<name>A0A3L6SBC8_PANMI</name>
<proteinExistence type="predicted"/>
<comment type="caution">
    <text evidence="2">The sequence shown here is derived from an EMBL/GenBank/DDBJ whole genome shotgun (WGS) entry which is preliminary data.</text>
</comment>
<sequence length="176" mass="19299">MERANFIRDARAKLPSIMPNLETLVVESGHEVVDAPMLPTKFLHLKHLTIRLVSGSTVSRPYDHFSLVSFLEAAPFLQTLILNVIAVRMAHESILTDSELRRMPQHRHGFLTSVKISGFSSAKSLVELTCYILENAVSLECLALDTTYGPRCGEGTSDPRADAASVSDGVAHLVNT</sequence>
<keyword evidence="3" id="KW-1185">Reference proteome</keyword>
<dbReference type="Pfam" id="PF23622">
    <property type="entry name" value="LRR_At1g61320_AtMIF1"/>
    <property type="match status" value="1"/>
</dbReference>
<evidence type="ECO:0000313" key="3">
    <source>
        <dbReference type="Proteomes" id="UP000275267"/>
    </source>
</evidence>
<gene>
    <name evidence="2" type="ORF">C2845_PM02G43460</name>
</gene>
<accession>A0A3L6SBC8</accession>
<dbReference type="OrthoDB" id="613853at2759"/>
<organism evidence="2 3">
    <name type="scientific">Panicum miliaceum</name>
    <name type="common">Proso millet</name>
    <name type="synonym">Broomcorn millet</name>
    <dbReference type="NCBI Taxonomy" id="4540"/>
    <lineage>
        <taxon>Eukaryota</taxon>
        <taxon>Viridiplantae</taxon>
        <taxon>Streptophyta</taxon>
        <taxon>Embryophyta</taxon>
        <taxon>Tracheophyta</taxon>
        <taxon>Spermatophyta</taxon>
        <taxon>Magnoliopsida</taxon>
        <taxon>Liliopsida</taxon>
        <taxon>Poales</taxon>
        <taxon>Poaceae</taxon>
        <taxon>PACMAD clade</taxon>
        <taxon>Panicoideae</taxon>
        <taxon>Panicodae</taxon>
        <taxon>Paniceae</taxon>
        <taxon>Panicinae</taxon>
        <taxon>Panicum</taxon>
        <taxon>Panicum sect. Panicum</taxon>
    </lineage>
</organism>
<dbReference type="PANTHER" id="PTHR34145">
    <property type="entry name" value="OS02G0105600 PROTEIN"/>
    <property type="match status" value="1"/>
</dbReference>
<evidence type="ECO:0000313" key="2">
    <source>
        <dbReference type="EMBL" id="RLN18291.1"/>
    </source>
</evidence>
<evidence type="ECO:0000259" key="1">
    <source>
        <dbReference type="Pfam" id="PF23622"/>
    </source>
</evidence>
<dbReference type="PANTHER" id="PTHR34145:SF23">
    <property type="entry name" value="OS04G0479800 PROTEIN"/>
    <property type="match status" value="1"/>
</dbReference>
<dbReference type="AlphaFoldDB" id="A0A3L6SBC8"/>
<dbReference type="EMBL" id="PQIB02000005">
    <property type="protein sequence ID" value="RLN18291.1"/>
    <property type="molecule type" value="Genomic_DNA"/>
</dbReference>
<dbReference type="Proteomes" id="UP000275267">
    <property type="component" value="Unassembled WGS sequence"/>
</dbReference>
<dbReference type="InterPro" id="IPR053772">
    <property type="entry name" value="At1g61320/At1g61330-like"/>
</dbReference>
<dbReference type="STRING" id="4540.A0A3L6SBC8"/>
<protein>
    <recommendedName>
        <fullName evidence="1">At1g61320/AtMIF1 LRR domain-containing protein</fullName>
    </recommendedName>
</protein>